<keyword evidence="2" id="KW-1185">Reference proteome</keyword>
<proteinExistence type="predicted"/>
<dbReference type="EMBL" id="HE577327">
    <property type="protein sequence ID" value="CCC97196.1"/>
    <property type="molecule type" value="Genomic_DNA"/>
</dbReference>
<dbReference type="KEGG" id="abs:AZOBR_40365"/>
<reference evidence="1 2" key="1">
    <citation type="journal article" date="2011" name="PLoS Genet.">
        <title>Azospirillum genomes reveal transition of bacteria from aquatic to terrestrial environments.</title>
        <authorList>
            <person name="Wisniewski-Dye F."/>
            <person name="Borziak K."/>
            <person name="Khalsa-Moyers G."/>
            <person name="Alexandre G."/>
            <person name="Sukharnikov L.O."/>
            <person name="Wuichet K."/>
            <person name="Hurst G.B."/>
            <person name="McDonald W.H."/>
            <person name="Robertson J.S."/>
            <person name="Barbe V."/>
            <person name="Calteau A."/>
            <person name="Rouy Z."/>
            <person name="Mangenot S."/>
            <person name="Prigent-Combaret C."/>
            <person name="Normand P."/>
            <person name="Boyer M."/>
            <person name="Siguier P."/>
            <person name="Dessaux Y."/>
            <person name="Elmerich C."/>
            <person name="Condemine G."/>
            <person name="Krishnen G."/>
            <person name="Kennedy I."/>
            <person name="Paterson A.H."/>
            <person name="Gonzalez V."/>
            <person name="Mavingui P."/>
            <person name="Zhulin I.B."/>
        </authorList>
    </citation>
    <scope>NUCLEOTIDE SEQUENCE [LARGE SCALE GENOMIC DNA]</scope>
    <source>
        <strain evidence="1 2">Sp245</strain>
    </source>
</reference>
<organism evidence="1 2">
    <name type="scientific">Azospirillum baldaniorum</name>
    <dbReference type="NCBI Taxonomy" id="1064539"/>
    <lineage>
        <taxon>Bacteria</taxon>
        <taxon>Pseudomonadati</taxon>
        <taxon>Pseudomonadota</taxon>
        <taxon>Alphaproteobacteria</taxon>
        <taxon>Rhodospirillales</taxon>
        <taxon>Azospirillaceae</taxon>
        <taxon>Azospirillum</taxon>
    </lineage>
</organism>
<evidence type="ECO:0000313" key="1">
    <source>
        <dbReference type="EMBL" id="CCC97196.1"/>
    </source>
</evidence>
<evidence type="ECO:0000313" key="2">
    <source>
        <dbReference type="Proteomes" id="UP000007319"/>
    </source>
</evidence>
<name>A0A9P1JPI6_9PROT</name>
<accession>A0A9P1JPI6</accession>
<protein>
    <submittedName>
        <fullName evidence="1">Uncharacterized protein</fullName>
    </submittedName>
</protein>
<gene>
    <name evidence="1" type="ORF">AZOBR_40365</name>
</gene>
<sequence length="53" mass="5777">MAVSPRHRGAHPMRAPAMALFYACGGTGRLRRINRHGMSQACANNPDAREEKG</sequence>
<dbReference type="AlphaFoldDB" id="A0A9P1JPI6"/>
<dbReference type="Proteomes" id="UP000007319">
    <property type="component" value="Chromosome"/>
</dbReference>